<dbReference type="RefSeq" id="XP_002109838.1">
    <property type="nucleotide sequence ID" value="XM_002109802.1"/>
</dbReference>
<dbReference type="PANTHER" id="PTHR13563:SF19">
    <property type="entry name" value="TRNA METHYLTRANSFERASE 10 HOMOLOG B"/>
    <property type="match status" value="1"/>
</dbReference>
<dbReference type="InterPro" id="IPR047911">
    <property type="entry name" value="Trm10_B_MTase_dom"/>
</dbReference>
<comment type="function">
    <text evidence="8">S-adenosyl-L-methionine-dependent guanine N(1)-methyltransferase that catalyzes the formation of N(1)-methylguanine at position 9 (m1G9) in tRNAs. Probably not able to catalyze formation of N(1)-methyladenine at position 9 (m1A9) in tRNAs.</text>
</comment>
<dbReference type="InterPro" id="IPR013785">
    <property type="entry name" value="Aldolase_TIM"/>
</dbReference>
<evidence type="ECO:0000256" key="8">
    <source>
        <dbReference type="ARBA" id="ARBA00045240"/>
    </source>
</evidence>
<keyword evidence="3" id="KW-0949">S-adenosyl-L-methionine</keyword>
<dbReference type="GeneID" id="6750485"/>
<dbReference type="Gene3D" id="3.40.1280.30">
    <property type="match status" value="1"/>
</dbReference>
<dbReference type="Proteomes" id="UP000009022">
    <property type="component" value="Unassembled WGS sequence"/>
</dbReference>
<evidence type="ECO:0000256" key="3">
    <source>
        <dbReference type="ARBA" id="ARBA00022691"/>
    </source>
</evidence>
<dbReference type="Gene3D" id="3.20.20.70">
    <property type="entry name" value="Aldolase class I"/>
    <property type="match status" value="1"/>
</dbReference>
<dbReference type="InParanoid" id="B3RND8"/>
<evidence type="ECO:0000256" key="1">
    <source>
        <dbReference type="ARBA" id="ARBA00022603"/>
    </source>
</evidence>
<dbReference type="FunFam" id="3.40.1280.30:FF:000013">
    <property type="entry name" value="tRNA methyltransferase 10 homolog B"/>
    <property type="match status" value="1"/>
</dbReference>
<dbReference type="AlphaFoldDB" id="B3RND8"/>
<reference evidence="10 11" key="1">
    <citation type="journal article" date="2008" name="Nature">
        <title>The Trichoplax genome and the nature of placozoans.</title>
        <authorList>
            <person name="Srivastava M."/>
            <person name="Begovic E."/>
            <person name="Chapman J."/>
            <person name="Putnam N.H."/>
            <person name="Hellsten U."/>
            <person name="Kawashima T."/>
            <person name="Kuo A."/>
            <person name="Mitros T."/>
            <person name="Salamov A."/>
            <person name="Carpenter M.L."/>
            <person name="Signorovitch A.Y."/>
            <person name="Moreno M.A."/>
            <person name="Kamm K."/>
            <person name="Grimwood J."/>
            <person name="Schmutz J."/>
            <person name="Shapiro H."/>
            <person name="Grigoriev I.V."/>
            <person name="Buss L.W."/>
            <person name="Schierwater B."/>
            <person name="Dellaporta S.L."/>
            <person name="Rokhsar D.S."/>
        </authorList>
    </citation>
    <scope>NUCLEOTIDE SEQUENCE [LARGE SCALE GENOMIC DNA]</scope>
    <source>
        <strain evidence="10 11">Grell-BS-1999</strain>
    </source>
</reference>
<dbReference type="GO" id="GO:0005634">
    <property type="term" value="C:nucleus"/>
    <property type="evidence" value="ECO:0000318"/>
    <property type="project" value="GO_Central"/>
</dbReference>
<evidence type="ECO:0000256" key="4">
    <source>
        <dbReference type="ARBA" id="ARBA00023054"/>
    </source>
</evidence>
<dbReference type="eggNOG" id="KOG2967">
    <property type="taxonomic scope" value="Eukaryota"/>
</dbReference>
<dbReference type="HOGENOM" id="CLU_525133_0_0_1"/>
<dbReference type="CDD" id="cd18100">
    <property type="entry name" value="Trm10euk_B"/>
    <property type="match status" value="1"/>
</dbReference>
<evidence type="ECO:0000259" key="9">
    <source>
        <dbReference type="PROSITE" id="PS51675"/>
    </source>
</evidence>
<dbReference type="OMA" id="RCVRCHL"/>
<organism evidence="10 11">
    <name type="scientific">Trichoplax adhaerens</name>
    <name type="common">Trichoplax reptans</name>
    <dbReference type="NCBI Taxonomy" id="10228"/>
    <lineage>
        <taxon>Eukaryota</taxon>
        <taxon>Metazoa</taxon>
        <taxon>Placozoa</taxon>
        <taxon>Uniplacotomia</taxon>
        <taxon>Trichoplacea</taxon>
        <taxon>Trichoplacidae</taxon>
        <taxon>Trichoplax</taxon>
    </lineage>
</organism>
<dbReference type="InterPro" id="IPR028564">
    <property type="entry name" value="MT_TRM10-typ"/>
</dbReference>
<dbReference type="OrthoDB" id="278300at2759"/>
<dbReference type="GO" id="GO:0002939">
    <property type="term" value="P:tRNA N1-guanine methylation"/>
    <property type="evidence" value="ECO:0000318"/>
    <property type="project" value="GO_Central"/>
</dbReference>
<dbReference type="InterPro" id="IPR007356">
    <property type="entry name" value="tRNA_m1G_MeTrfase_euk"/>
</dbReference>
<dbReference type="CTD" id="6750485"/>
<accession>B3RND8</accession>
<dbReference type="InterPro" id="IPR038459">
    <property type="entry name" value="MT_TRM10-typ_sf"/>
</dbReference>
<dbReference type="GO" id="GO:0008168">
    <property type="term" value="F:methyltransferase activity"/>
    <property type="evidence" value="ECO:0007669"/>
    <property type="project" value="UniProtKB-KW"/>
</dbReference>
<sequence length="519" mass="59770">MAASSSIGNPYRNGFELWRKTIKACRYAVGPREHIPDLAFRLLCRHHNVQLFYTPLLKAEEILNDWDSYKYHFLNANNFQDRPLIVQLCSRDPNRMLQAAERVDSLCDAIDLTLHSETNAKTILNQAVGKDFQLLQRMISLLRDNLNMPVACKIKIAADKDSSSLIKYAKRLESAGCQLLSIGCRHKEPRFRLDDWNIVKAVKDSVVIPVFACSDISTLAEADLCLEYTGAQGIMSHDTELYYRQIKTIDDLRNLTSPLTSTMSGTKREKKRKQMKIKLTFKKQQEREKKKLKKLDQPLRETTDDYITKRQRHILRDGRLRTAMCSGQRIVIDMGLTEGMTNKEISKLCNQVGRLYGSNCIAEDPWHIYFTRFGQEDELYQRCTEFHHGFQNYKIDVTTESVLELFPPEEIVVMSPDSKNVLRKIDSSKVYVLGGIVDESIRKRISLHYGMQCEVATCRLPIPEYMMKAEKGTYNQVLSINQVFDILLHFAKTGDWVESLQVGIPQRKGWIPKATNNQS</sequence>
<gene>
    <name evidence="10" type="ORF">TRIADDRAFT_53129</name>
</gene>
<evidence type="ECO:0000256" key="5">
    <source>
        <dbReference type="ARBA" id="ARBA00035688"/>
    </source>
</evidence>
<dbReference type="SUPFAM" id="SSF51395">
    <property type="entry name" value="FMN-linked oxidoreductases"/>
    <property type="match status" value="1"/>
</dbReference>
<dbReference type="PROSITE" id="PS51675">
    <property type="entry name" value="SAM_MT_TRM10"/>
    <property type="match status" value="1"/>
</dbReference>
<dbReference type="GO" id="GO:0000049">
    <property type="term" value="F:tRNA binding"/>
    <property type="evidence" value="ECO:0000318"/>
    <property type="project" value="GO_Central"/>
</dbReference>
<dbReference type="GO" id="GO:0005654">
    <property type="term" value="C:nucleoplasm"/>
    <property type="evidence" value="ECO:0000318"/>
    <property type="project" value="GO_Central"/>
</dbReference>
<keyword evidence="11" id="KW-1185">Reference proteome</keyword>
<dbReference type="PhylomeDB" id="B3RND8"/>
<dbReference type="EMBL" id="DS985242">
    <property type="protein sequence ID" value="EDV28004.1"/>
    <property type="molecule type" value="Genomic_DNA"/>
</dbReference>
<dbReference type="KEGG" id="tad:TRIADDRAFT_53129"/>
<name>B3RND8_TRIAD</name>
<dbReference type="STRING" id="10228.B3RND8"/>
<dbReference type="CDD" id="cd02801">
    <property type="entry name" value="DUS_like_FMN"/>
    <property type="match status" value="1"/>
</dbReference>
<feature type="domain" description="SAM-dependent MTase TRM10-type" evidence="9">
    <location>
        <begin position="316"/>
        <end position="511"/>
    </location>
</feature>
<dbReference type="PANTHER" id="PTHR13563">
    <property type="entry name" value="TRNA (GUANINE-9-) METHYLTRANSFERASE"/>
    <property type="match status" value="1"/>
</dbReference>
<dbReference type="InterPro" id="IPR035587">
    <property type="entry name" value="DUS-like_FMN-bd"/>
</dbReference>
<dbReference type="FunFam" id="3.20.20.70:FF:000599">
    <property type="match status" value="1"/>
</dbReference>
<dbReference type="Pfam" id="PF01207">
    <property type="entry name" value="Dus"/>
    <property type="match status" value="1"/>
</dbReference>
<proteinExistence type="predicted"/>
<dbReference type="eggNOG" id="KOG2335">
    <property type="taxonomic scope" value="Eukaryota"/>
</dbReference>
<evidence type="ECO:0000256" key="7">
    <source>
        <dbReference type="ARBA" id="ARBA00035725"/>
    </source>
</evidence>
<keyword evidence="2" id="KW-0808">Transferase</keyword>
<evidence type="ECO:0000313" key="10">
    <source>
        <dbReference type="EMBL" id="EDV28004.1"/>
    </source>
</evidence>
<evidence type="ECO:0000256" key="2">
    <source>
        <dbReference type="ARBA" id="ARBA00022679"/>
    </source>
</evidence>
<evidence type="ECO:0000256" key="6">
    <source>
        <dbReference type="ARBA" id="ARBA00035712"/>
    </source>
</evidence>
<evidence type="ECO:0000313" key="11">
    <source>
        <dbReference type="Proteomes" id="UP000009022"/>
    </source>
</evidence>
<keyword evidence="1" id="KW-0489">Methyltransferase</keyword>
<keyword evidence="4" id="KW-0175">Coiled coil</keyword>
<protein>
    <recommendedName>
        <fullName evidence="5">tRNA methyltransferase 10 homolog B</fullName>
    </recommendedName>
    <alternativeName>
        <fullName evidence="6">RNA (guanine-9-)-methyltransferase domain-containing protein 3</fullName>
    </alternativeName>
    <alternativeName>
        <fullName evidence="7">tRNA (guanine(9)-N(1))-methyltransferase TRMT10B</fullName>
    </alternativeName>
</protein>